<feature type="compositionally biased region" description="Basic and acidic residues" evidence="1">
    <location>
        <begin position="30"/>
        <end position="43"/>
    </location>
</feature>
<evidence type="ECO:0000313" key="2">
    <source>
        <dbReference type="EMBL" id="KHD73032.1"/>
    </source>
</evidence>
<dbReference type="Pfam" id="PF14433">
    <property type="entry name" value="SUKH-3"/>
    <property type="match status" value="1"/>
</dbReference>
<protein>
    <recommendedName>
        <fullName evidence="4">SUKH-3 domain containing protein</fullName>
    </recommendedName>
</protein>
<dbReference type="AlphaFoldDB" id="A0A0A6WZ33"/>
<feature type="region of interest" description="Disordered" evidence="1">
    <location>
        <begin position="21"/>
        <end position="48"/>
    </location>
</feature>
<reference evidence="2 3" key="1">
    <citation type="submission" date="2014-10" db="EMBL/GenBank/DDBJ databases">
        <title>Draft genome sequence of Actinoplanes utahensis NRRL 12052.</title>
        <authorList>
            <person name="Velasco-Bucheli B."/>
            <person name="del Cerro C."/>
            <person name="Hormigo D."/>
            <person name="Garcia J.L."/>
            <person name="Acebal C."/>
            <person name="Arroyo M."/>
            <person name="de la Mata I."/>
        </authorList>
    </citation>
    <scope>NUCLEOTIDE SEQUENCE [LARGE SCALE GENOMIC DNA]</scope>
    <source>
        <strain evidence="2 3">NRRL 12052</strain>
    </source>
</reference>
<accession>A0A0A6WZ33</accession>
<evidence type="ECO:0000256" key="1">
    <source>
        <dbReference type="SAM" id="MobiDB-lite"/>
    </source>
</evidence>
<sequence length="170" mass="18407">MEPRALDPEPGRFPPEVARELAAGGWDPATRAERTEGARRMQEAAEGIPGQQFRQERFPALAAAEEFHGVTSYRSSPGAAQLVRPFDIGSPDGTLYLADPLHELGELVGARMFPLGREGRAEGVLAIDERGRVFALDQGGEWFLGQTLDEALVALVTGLPAARVRDDGTW</sequence>
<dbReference type="EMBL" id="JRTT01000134">
    <property type="protein sequence ID" value="KHD73032.1"/>
    <property type="molecule type" value="Genomic_DNA"/>
</dbReference>
<keyword evidence="3" id="KW-1185">Reference proteome</keyword>
<evidence type="ECO:0008006" key="4">
    <source>
        <dbReference type="Google" id="ProtNLM"/>
    </source>
</evidence>
<dbReference type="Proteomes" id="UP000054537">
    <property type="component" value="Unassembled WGS sequence"/>
</dbReference>
<comment type="caution">
    <text evidence="2">The sequence shown here is derived from an EMBL/GenBank/DDBJ whole genome shotgun (WGS) entry which is preliminary data.</text>
</comment>
<organism evidence="2 3">
    <name type="scientific">Actinoplanes utahensis</name>
    <dbReference type="NCBI Taxonomy" id="1869"/>
    <lineage>
        <taxon>Bacteria</taxon>
        <taxon>Bacillati</taxon>
        <taxon>Actinomycetota</taxon>
        <taxon>Actinomycetes</taxon>
        <taxon>Micromonosporales</taxon>
        <taxon>Micromonosporaceae</taxon>
        <taxon>Actinoplanes</taxon>
    </lineage>
</organism>
<proteinExistence type="predicted"/>
<evidence type="ECO:0000313" key="3">
    <source>
        <dbReference type="Proteomes" id="UP000054537"/>
    </source>
</evidence>
<dbReference type="InterPro" id="IPR025850">
    <property type="entry name" value="SUKH-3"/>
</dbReference>
<name>A0A0A6WZ33_ACTUT</name>
<dbReference type="eggNOG" id="ENOG5033U9G">
    <property type="taxonomic scope" value="Bacteria"/>
</dbReference>
<gene>
    <name evidence="2" type="ORF">MB27_37050</name>
</gene>